<evidence type="ECO:0000313" key="3">
    <source>
        <dbReference type="Proteomes" id="UP000050525"/>
    </source>
</evidence>
<sequence>MGNEALFKEGEGPLWTGREGGVGTHGSTTVVPPGAEDLDPDLDPPVKSQETKNIKSFSMNHDENLEENCKVSPSTVKYEKTFFYCVSK</sequence>
<feature type="region of interest" description="Disordered" evidence="1">
    <location>
        <begin position="1"/>
        <end position="49"/>
    </location>
</feature>
<dbReference type="EMBL" id="AKHW03006853">
    <property type="protein sequence ID" value="KYO17952.1"/>
    <property type="molecule type" value="Genomic_DNA"/>
</dbReference>
<comment type="caution">
    <text evidence="2">The sequence shown here is derived from an EMBL/GenBank/DDBJ whole genome shotgun (WGS) entry which is preliminary data.</text>
</comment>
<reference evidence="2 3" key="1">
    <citation type="journal article" date="2012" name="Genome Biol.">
        <title>Sequencing three crocodilian genomes to illuminate the evolution of archosaurs and amniotes.</title>
        <authorList>
            <person name="St John J.A."/>
            <person name="Braun E.L."/>
            <person name="Isberg S.R."/>
            <person name="Miles L.G."/>
            <person name="Chong A.Y."/>
            <person name="Gongora J."/>
            <person name="Dalzell P."/>
            <person name="Moran C."/>
            <person name="Bed'hom B."/>
            <person name="Abzhanov A."/>
            <person name="Burgess S.C."/>
            <person name="Cooksey A.M."/>
            <person name="Castoe T.A."/>
            <person name="Crawford N.G."/>
            <person name="Densmore L.D."/>
            <person name="Drew J.C."/>
            <person name="Edwards S.V."/>
            <person name="Faircloth B.C."/>
            <person name="Fujita M.K."/>
            <person name="Greenwold M.J."/>
            <person name="Hoffmann F.G."/>
            <person name="Howard J.M."/>
            <person name="Iguchi T."/>
            <person name="Janes D.E."/>
            <person name="Khan S.Y."/>
            <person name="Kohno S."/>
            <person name="de Koning A.J."/>
            <person name="Lance S.L."/>
            <person name="McCarthy F.M."/>
            <person name="McCormack J.E."/>
            <person name="Merchant M.E."/>
            <person name="Peterson D.G."/>
            <person name="Pollock D.D."/>
            <person name="Pourmand N."/>
            <person name="Raney B.J."/>
            <person name="Roessler K.A."/>
            <person name="Sanford J.R."/>
            <person name="Sawyer R.H."/>
            <person name="Schmidt C.J."/>
            <person name="Triplett E.W."/>
            <person name="Tuberville T.D."/>
            <person name="Venegas-Anaya M."/>
            <person name="Howard J.T."/>
            <person name="Jarvis E.D."/>
            <person name="Guillette L.J.Jr."/>
            <person name="Glenn T.C."/>
            <person name="Green R.E."/>
            <person name="Ray D.A."/>
        </authorList>
    </citation>
    <scope>NUCLEOTIDE SEQUENCE [LARGE SCALE GENOMIC DNA]</scope>
    <source>
        <strain evidence="2">KSC_2009_1</strain>
    </source>
</reference>
<accession>A0A151M0D4</accession>
<name>A0A151M0D4_ALLMI</name>
<gene>
    <name evidence="2" type="ORF">Y1Q_0011581</name>
</gene>
<protein>
    <submittedName>
        <fullName evidence="2">Uncharacterized protein</fullName>
    </submittedName>
</protein>
<feature type="compositionally biased region" description="Basic and acidic residues" evidence="1">
    <location>
        <begin position="1"/>
        <end position="11"/>
    </location>
</feature>
<feature type="compositionally biased region" description="Low complexity" evidence="1">
    <location>
        <begin position="25"/>
        <end position="34"/>
    </location>
</feature>
<keyword evidence="3" id="KW-1185">Reference proteome</keyword>
<dbReference type="Proteomes" id="UP000050525">
    <property type="component" value="Unassembled WGS sequence"/>
</dbReference>
<proteinExistence type="predicted"/>
<dbReference type="AlphaFoldDB" id="A0A151M0D4"/>
<evidence type="ECO:0000256" key="1">
    <source>
        <dbReference type="SAM" id="MobiDB-lite"/>
    </source>
</evidence>
<organism evidence="2 3">
    <name type="scientific">Alligator mississippiensis</name>
    <name type="common">American alligator</name>
    <dbReference type="NCBI Taxonomy" id="8496"/>
    <lineage>
        <taxon>Eukaryota</taxon>
        <taxon>Metazoa</taxon>
        <taxon>Chordata</taxon>
        <taxon>Craniata</taxon>
        <taxon>Vertebrata</taxon>
        <taxon>Euteleostomi</taxon>
        <taxon>Archelosauria</taxon>
        <taxon>Archosauria</taxon>
        <taxon>Crocodylia</taxon>
        <taxon>Alligatoridae</taxon>
        <taxon>Alligatorinae</taxon>
        <taxon>Alligator</taxon>
    </lineage>
</organism>
<evidence type="ECO:0000313" key="2">
    <source>
        <dbReference type="EMBL" id="KYO17952.1"/>
    </source>
</evidence>